<dbReference type="InterPro" id="IPR041698">
    <property type="entry name" value="Methyltransf_25"/>
</dbReference>
<keyword evidence="3 5" id="KW-0808">Transferase</keyword>
<keyword evidence="2 5" id="KW-0489">Methyltransferase</keyword>
<organism evidence="7 8">
    <name type="scientific">Streptomyces chilikensis</name>
    <dbReference type="NCBI Taxonomy" id="1194079"/>
    <lineage>
        <taxon>Bacteria</taxon>
        <taxon>Bacillati</taxon>
        <taxon>Actinomycetota</taxon>
        <taxon>Actinomycetes</taxon>
        <taxon>Kitasatosporales</taxon>
        <taxon>Streptomycetaceae</taxon>
        <taxon>Streptomyces</taxon>
    </lineage>
</organism>
<keyword evidence="4 5" id="KW-0949">S-adenosyl-L-methionine</keyword>
<comment type="similarity">
    <text evidence="5">Belongs to the methyltransferase superfamily. Tam family.</text>
</comment>
<evidence type="ECO:0000313" key="7">
    <source>
        <dbReference type="EMBL" id="MEU9580964.1"/>
    </source>
</evidence>
<dbReference type="RefSeq" id="WP_280870630.1">
    <property type="nucleotide sequence ID" value="NZ_JBEZNA010000094.1"/>
</dbReference>
<dbReference type="InterPro" id="IPR023506">
    <property type="entry name" value="Trans-aconitate_MeTrfase"/>
</dbReference>
<comment type="catalytic activity">
    <reaction evidence="5">
        <text>trans-aconitate + S-adenosyl-L-methionine = (E)-3-(methoxycarbonyl)pent-2-enedioate + S-adenosyl-L-homocysteine</text>
        <dbReference type="Rhea" id="RHEA:14969"/>
        <dbReference type="ChEBI" id="CHEBI:15708"/>
        <dbReference type="ChEBI" id="CHEBI:57470"/>
        <dbReference type="ChEBI" id="CHEBI:57856"/>
        <dbReference type="ChEBI" id="CHEBI:59789"/>
        <dbReference type="EC" id="2.1.1.144"/>
    </reaction>
</comment>
<dbReference type="GO" id="GO:0008168">
    <property type="term" value="F:methyltransferase activity"/>
    <property type="evidence" value="ECO:0007669"/>
    <property type="project" value="UniProtKB-KW"/>
</dbReference>
<sequence length="272" mass="28910">MGMDWDAGRYLRHADDRARPFADLLARVPALPARAPRIADLGCGPGNATAGLLARRWPAARITGFDNSPGMLERAAALAGPTEGGGSLSFAHADLTGWTPDGAYDLIVSNAALHWVRGHAQALPGWADALPAGGVLAFQVPYNLDAPVHALMRETAAGPRWAGRLRGVLRGADSVCAPQAYLELFARRGFAVDVWETTYLHVLSGEDAVLDWVSGTGLRPVLAALAPDPGARDAFVAEYGARLREAYPRAPYGTVLPFRRLFCVAVAPARGR</sequence>
<dbReference type="PANTHER" id="PTHR43861:SF1">
    <property type="entry name" value="TRANS-ACONITATE 2-METHYLTRANSFERASE"/>
    <property type="match status" value="1"/>
</dbReference>
<dbReference type="EC" id="2.1.1.144" evidence="5"/>
<gene>
    <name evidence="5" type="primary">tam</name>
    <name evidence="7" type="ORF">AB0D95_27475</name>
</gene>
<protein>
    <recommendedName>
        <fullName evidence="5">Trans-aconitate 2-methyltransferase</fullName>
        <ecNumber evidence="5">2.1.1.144</ecNumber>
    </recommendedName>
</protein>
<dbReference type="PANTHER" id="PTHR43861">
    <property type="entry name" value="TRANS-ACONITATE 2-METHYLTRANSFERASE-RELATED"/>
    <property type="match status" value="1"/>
</dbReference>
<evidence type="ECO:0000256" key="3">
    <source>
        <dbReference type="ARBA" id="ARBA00022679"/>
    </source>
</evidence>
<comment type="function">
    <text evidence="5">Catalyzes the S-adenosylmethionine monomethyl esterification of trans-aconitate.</text>
</comment>
<name>A0ABV3EXR0_9ACTN</name>
<dbReference type="GO" id="GO:0032259">
    <property type="term" value="P:methylation"/>
    <property type="evidence" value="ECO:0007669"/>
    <property type="project" value="UniProtKB-KW"/>
</dbReference>
<keyword evidence="8" id="KW-1185">Reference proteome</keyword>
<dbReference type="CDD" id="cd02440">
    <property type="entry name" value="AdoMet_MTases"/>
    <property type="match status" value="1"/>
</dbReference>
<dbReference type="InterPro" id="IPR029063">
    <property type="entry name" value="SAM-dependent_MTases_sf"/>
</dbReference>
<evidence type="ECO:0000313" key="8">
    <source>
        <dbReference type="Proteomes" id="UP001551584"/>
    </source>
</evidence>
<comment type="caution">
    <text evidence="7">The sequence shown here is derived from an EMBL/GenBank/DDBJ whole genome shotgun (WGS) entry which is preliminary data.</text>
</comment>
<evidence type="ECO:0000256" key="4">
    <source>
        <dbReference type="ARBA" id="ARBA00022691"/>
    </source>
</evidence>
<dbReference type="Proteomes" id="UP001551584">
    <property type="component" value="Unassembled WGS sequence"/>
</dbReference>
<feature type="domain" description="Methyltransferase" evidence="6">
    <location>
        <begin position="38"/>
        <end position="134"/>
    </location>
</feature>
<dbReference type="Pfam" id="PF13649">
    <property type="entry name" value="Methyltransf_25"/>
    <property type="match status" value="1"/>
</dbReference>
<proteinExistence type="inferred from homology"/>
<accession>A0ABV3EXR0</accession>
<evidence type="ECO:0000256" key="2">
    <source>
        <dbReference type="ARBA" id="ARBA00022603"/>
    </source>
</evidence>
<dbReference type="EMBL" id="JBEZNA010000094">
    <property type="protein sequence ID" value="MEU9580964.1"/>
    <property type="molecule type" value="Genomic_DNA"/>
</dbReference>
<dbReference type="Gene3D" id="3.40.50.150">
    <property type="entry name" value="Vaccinia Virus protein VP39"/>
    <property type="match status" value="1"/>
</dbReference>
<evidence type="ECO:0000259" key="6">
    <source>
        <dbReference type="Pfam" id="PF13649"/>
    </source>
</evidence>
<keyword evidence="1 5" id="KW-0963">Cytoplasm</keyword>
<dbReference type="SUPFAM" id="SSF53335">
    <property type="entry name" value="S-adenosyl-L-methionine-dependent methyltransferases"/>
    <property type="match status" value="1"/>
</dbReference>
<dbReference type="HAMAP" id="MF_00560">
    <property type="entry name" value="Tran_acon_Me_trans"/>
    <property type="match status" value="1"/>
</dbReference>
<dbReference type="Gene3D" id="1.10.150.290">
    <property type="entry name" value="S-adenosyl-L-methionine-dependent methyltransferases"/>
    <property type="match status" value="1"/>
</dbReference>
<comment type="subcellular location">
    <subcellularLocation>
        <location evidence="5">Cytoplasm</location>
    </subcellularLocation>
</comment>
<reference evidence="7 8" key="1">
    <citation type="submission" date="2024-06" db="EMBL/GenBank/DDBJ databases">
        <title>The Natural Products Discovery Center: Release of the First 8490 Sequenced Strains for Exploring Actinobacteria Biosynthetic Diversity.</title>
        <authorList>
            <person name="Kalkreuter E."/>
            <person name="Kautsar S.A."/>
            <person name="Yang D."/>
            <person name="Bader C.D."/>
            <person name="Teijaro C.N."/>
            <person name="Fluegel L."/>
            <person name="Davis C.M."/>
            <person name="Simpson J.R."/>
            <person name="Lauterbach L."/>
            <person name="Steele A.D."/>
            <person name="Gui C."/>
            <person name="Meng S."/>
            <person name="Li G."/>
            <person name="Viehrig K."/>
            <person name="Ye F."/>
            <person name="Su P."/>
            <person name="Kiefer A.F."/>
            <person name="Nichols A."/>
            <person name="Cepeda A.J."/>
            <person name="Yan W."/>
            <person name="Fan B."/>
            <person name="Jiang Y."/>
            <person name="Adhikari A."/>
            <person name="Zheng C.-J."/>
            <person name="Schuster L."/>
            <person name="Cowan T.M."/>
            <person name="Smanski M.J."/>
            <person name="Chevrette M.G."/>
            <person name="De Carvalho L.P.S."/>
            <person name="Shen B."/>
        </authorList>
    </citation>
    <scope>NUCLEOTIDE SEQUENCE [LARGE SCALE GENOMIC DNA]</scope>
    <source>
        <strain evidence="7 8">NPDC048117</strain>
    </source>
</reference>
<dbReference type="InterPro" id="IPR023149">
    <property type="entry name" value="Trans_acon_MeTrfase_C"/>
</dbReference>
<evidence type="ECO:0000256" key="1">
    <source>
        <dbReference type="ARBA" id="ARBA00022490"/>
    </source>
</evidence>
<evidence type="ECO:0000256" key="5">
    <source>
        <dbReference type="HAMAP-Rule" id="MF_00560"/>
    </source>
</evidence>